<dbReference type="RefSeq" id="WP_183322101.1">
    <property type="nucleotide sequence ID" value="NZ_JACHVQ010000003.1"/>
</dbReference>
<sequence>MTDDAELGLWWDDLRGAALVGTARREPPAWPSTGLGVAARPDADRETAVLDGAALGATLRQAGRSAGVIAPPPAPAPPETRVVASPRAVQLLALLIGQRPVGLRMRDRLLDHWCVRAERAGCVIPPEQVAPLLELATSQPQLRSAARRVLGARGNWLGGQRPTWRWAIGTGSGTDDAFQPADLTDEGFADLVHAARARDADGGRDLLEHAWDELPARRRAAGLIALRSGIGMADEELLERCLDDRSKAVRAAAVDLLDHLPESRRAGRMAARLAPLISAQGLLRKKVNVALPDDPDDGGVRDGLIDPGPGRSRRGYWLRRIVAGAPFSVWESAGLKSAAVAGSVEDADALAGLVAAATARRDAEWADVLLRRQWSTQLFAVLPPVRREQVLTDRLRQVELNLTLRDLDVLSTPWSETFARMVVGVARRAPNVQAMTYVVAAMADGLPTALLPSVEDWLTSLGPDDKTAASALRELLQYRTLLTSIDEVFS</sequence>
<dbReference type="Pfam" id="PF18944">
    <property type="entry name" value="DUF5691"/>
    <property type="match status" value="1"/>
</dbReference>
<name>A0A839NG47_9MICO</name>
<accession>A0A839NG47</accession>
<dbReference type="InterPro" id="IPR043746">
    <property type="entry name" value="DUF5691"/>
</dbReference>
<dbReference type="Proteomes" id="UP000559182">
    <property type="component" value="Unassembled WGS sequence"/>
</dbReference>
<gene>
    <name evidence="1" type="ORF">FHU39_003672</name>
</gene>
<dbReference type="EMBL" id="JACHVQ010000003">
    <property type="protein sequence ID" value="MBB2893641.1"/>
    <property type="molecule type" value="Genomic_DNA"/>
</dbReference>
<evidence type="ECO:0000313" key="1">
    <source>
        <dbReference type="EMBL" id="MBB2893641.1"/>
    </source>
</evidence>
<protein>
    <submittedName>
        <fullName evidence="1">Uncharacterized protein</fullName>
    </submittedName>
</protein>
<reference evidence="1 2" key="1">
    <citation type="submission" date="2020-08" db="EMBL/GenBank/DDBJ databases">
        <title>Sequencing the genomes of 1000 actinobacteria strains.</title>
        <authorList>
            <person name="Klenk H.-P."/>
        </authorList>
    </citation>
    <scope>NUCLEOTIDE SEQUENCE [LARGE SCALE GENOMIC DNA]</scope>
    <source>
        <strain evidence="1 2">DSM 105369</strain>
    </source>
</reference>
<evidence type="ECO:0000313" key="2">
    <source>
        <dbReference type="Proteomes" id="UP000559182"/>
    </source>
</evidence>
<proteinExistence type="predicted"/>
<comment type="caution">
    <text evidence="1">The sequence shown here is derived from an EMBL/GenBank/DDBJ whole genome shotgun (WGS) entry which is preliminary data.</text>
</comment>
<dbReference type="AlphaFoldDB" id="A0A839NG47"/>
<keyword evidence="2" id="KW-1185">Reference proteome</keyword>
<organism evidence="1 2">
    <name type="scientific">Flexivirga oryzae</name>
    <dbReference type="NCBI Taxonomy" id="1794944"/>
    <lineage>
        <taxon>Bacteria</taxon>
        <taxon>Bacillati</taxon>
        <taxon>Actinomycetota</taxon>
        <taxon>Actinomycetes</taxon>
        <taxon>Micrococcales</taxon>
        <taxon>Dermacoccaceae</taxon>
        <taxon>Flexivirga</taxon>
    </lineage>
</organism>